<organism evidence="3 4">
    <name type="scientific">Pochonia chlamydosporia 170</name>
    <dbReference type="NCBI Taxonomy" id="1380566"/>
    <lineage>
        <taxon>Eukaryota</taxon>
        <taxon>Fungi</taxon>
        <taxon>Dikarya</taxon>
        <taxon>Ascomycota</taxon>
        <taxon>Pezizomycotina</taxon>
        <taxon>Sordariomycetes</taxon>
        <taxon>Hypocreomycetidae</taxon>
        <taxon>Hypocreales</taxon>
        <taxon>Clavicipitaceae</taxon>
        <taxon>Pochonia</taxon>
    </lineage>
</organism>
<dbReference type="GeneID" id="28852854"/>
<evidence type="ECO:0000313" key="4">
    <source>
        <dbReference type="Proteomes" id="UP000078397"/>
    </source>
</evidence>
<feature type="coiled-coil region" evidence="1">
    <location>
        <begin position="71"/>
        <end position="186"/>
    </location>
</feature>
<evidence type="ECO:0000313" key="3">
    <source>
        <dbReference type="EMBL" id="OAQ59438.1"/>
    </source>
</evidence>
<keyword evidence="4" id="KW-1185">Reference proteome</keyword>
<name>A0A179F1Y0_METCM</name>
<protein>
    <submittedName>
        <fullName evidence="3">Uncharacterized protein</fullName>
    </submittedName>
</protein>
<dbReference type="OrthoDB" id="4227485at2759"/>
<dbReference type="Proteomes" id="UP000078397">
    <property type="component" value="Unassembled WGS sequence"/>
</dbReference>
<keyword evidence="1" id="KW-0175">Coiled coil</keyword>
<dbReference type="EMBL" id="LSBJ02000011">
    <property type="protein sequence ID" value="OAQ59438.1"/>
    <property type="molecule type" value="Genomic_DNA"/>
</dbReference>
<dbReference type="KEGG" id="pchm:VFPPC_10496"/>
<sequence>MDMHKMRSNGLIFAFASQDKESVDARADEEEEKNCFEKSCFRGSAIPADRQIESAQEEDQRTRLLQLSGQEIEKQNNVNQLEAVYRQTQQETQWLEEDRQRLQSAVDKLTVKHRQLTEEEQVKTGLLVDAERERKSVIDKLHEKELELRQNIDHLETCLRRLQTKIDDAKEDEKELQLRIEHLNAIGGEIMDNGGGQEGPNESQVEGHQIERVELGTMVRRVLNVDDEPALEESNAPSPSLPGPSSPSGAMILRERPESVEEVSIKFKVFENGHWKVKHEMMVDPREPSEVMRVAIKYMRKKFGLFNSNSKVLTPETCFERVTSDGTYSIHLIPAWTLDSKERRKDAKPRKRIR</sequence>
<comment type="caution">
    <text evidence="3">The sequence shown here is derived from an EMBL/GenBank/DDBJ whole genome shotgun (WGS) entry which is preliminary data.</text>
</comment>
<accession>A0A179F1Y0</accession>
<gene>
    <name evidence="3" type="ORF">VFPPC_10496</name>
</gene>
<dbReference type="AlphaFoldDB" id="A0A179F1Y0"/>
<dbReference type="STRING" id="1380566.A0A179F1Y0"/>
<reference evidence="3 4" key="1">
    <citation type="journal article" date="2016" name="PLoS Pathog.">
        <title>Biosynthesis of antibiotic leucinostatins in bio-control fungus Purpureocillium lilacinum and their inhibition on phytophthora revealed by genome mining.</title>
        <authorList>
            <person name="Wang G."/>
            <person name="Liu Z."/>
            <person name="Lin R."/>
            <person name="Li E."/>
            <person name="Mao Z."/>
            <person name="Ling J."/>
            <person name="Yang Y."/>
            <person name="Yin W.B."/>
            <person name="Xie B."/>
        </authorList>
    </citation>
    <scope>NUCLEOTIDE SEQUENCE [LARGE SCALE GENOMIC DNA]</scope>
    <source>
        <strain evidence="3">170</strain>
    </source>
</reference>
<proteinExistence type="predicted"/>
<dbReference type="RefSeq" id="XP_018137462.1">
    <property type="nucleotide sequence ID" value="XM_018288860.1"/>
</dbReference>
<feature type="region of interest" description="Disordered" evidence="2">
    <location>
        <begin position="227"/>
        <end position="251"/>
    </location>
</feature>
<evidence type="ECO:0000256" key="2">
    <source>
        <dbReference type="SAM" id="MobiDB-lite"/>
    </source>
</evidence>
<evidence type="ECO:0000256" key="1">
    <source>
        <dbReference type="SAM" id="Coils"/>
    </source>
</evidence>